<dbReference type="EMBL" id="CP182909">
    <property type="protein sequence ID" value="XPM65809.1"/>
    <property type="molecule type" value="Genomic_DNA"/>
</dbReference>
<dbReference type="Proteomes" id="UP000095472">
    <property type="component" value="Chromosome"/>
</dbReference>
<proteinExistence type="predicted"/>
<sequence length="111" mass="12847">MKFWKQHLTSRLASYFLLLSLLTVSTISCVAYLQSRQSLKESAFNQLSITATLKEGELARWFEDQQRDFLLTTHLPDVQTRLQILLETASTTPNINKRKRILTLICKGLFD</sequence>
<evidence type="ECO:0000313" key="1">
    <source>
        <dbReference type="EMBL" id="XPM65809.1"/>
    </source>
</evidence>
<name>A0ACD5GZ87_9CYAN</name>
<evidence type="ECO:0000313" key="2">
    <source>
        <dbReference type="Proteomes" id="UP000095472"/>
    </source>
</evidence>
<gene>
    <name evidence="1" type="ORF">BH720_009825</name>
</gene>
<accession>A0ACD5GZ87</accession>
<protein>
    <submittedName>
        <fullName evidence="1">Uncharacterized protein</fullName>
    </submittedName>
</protein>
<organism evidence="1 2">
    <name type="scientific">Desertifilum tharense IPPAS B-1220</name>
    <dbReference type="NCBI Taxonomy" id="1781255"/>
    <lineage>
        <taxon>Bacteria</taxon>
        <taxon>Bacillati</taxon>
        <taxon>Cyanobacteriota</taxon>
        <taxon>Cyanophyceae</taxon>
        <taxon>Desertifilales</taxon>
        <taxon>Desertifilaceae</taxon>
        <taxon>Desertifilum</taxon>
    </lineage>
</organism>
<keyword evidence="2" id="KW-1185">Reference proteome</keyword>
<reference evidence="1 2" key="1">
    <citation type="journal article" date="2016" name="Genome Announc.">
        <title>Draft Genome Sequence of the Thermotolerant Cyanobacterium Desertifilum sp. IPPAS B-1220.</title>
        <authorList>
            <person name="Mironov K.S."/>
            <person name="Sinetova M.A."/>
            <person name="Bolatkhan K."/>
            <person name="Zayadan B.K."/>
            <person name="Ustinova V.V."/>
            <person name="Kupriyanova E.V."/>
            <person name="Skrypnik A.N."/>
            <person name="Gogoleva N.E."/>
            <person name="Gogolev Y.V."/>
            <person name="Los D.A."/>
        </authorList>
    </citation>
    <scope>NUCLEOTIDE SEQUENCE [LARGE SCALE GENOMIC DNA]</scope>
    <source>
        <strain evidence="1 2">IPPAS B-1220</strain>
    </source>
</reference>